<dbReference type="Gene3D" id="3.10.180.10">
    <property type="entry name" value="2,3-Dihydroxybiphenyl 1,2-Dioxygenase, domain 1"/>
    <property type="match status" value="2"/>
</dbReference>
<dbReference type="PANTHER" id="PTHR33993:SF10">
    <property type="entry name" value="CONSERVED PROTEIN"/>
    <property type="match status" value="1"/>
</dbReference>
<evidence type="ECO:0000259" key="1">
    <source>
        <dbReference type="PROSITE" id="PS51819"/>
    </source>
</evidence>
<proteinExistence type="predicted"/>
<keyword evidence="3" id="KW-1185">Reference proteome</keyword>
<dbReference type="InterPro" id="IPR037523">
    <property type="entry name" value="VOC_core"/>
</dbReference>
<dbReference type="Pfam" id="PF00903">
    <property type="entry name" value="Glyoxalase"/>
    <property type="match status" value="2"/>
</dbReference>
<dbReference type="RefSeq" id="WP_189077637.1">
    <property type="nucleotide sequence ID" value="NZ_BMMX01000001.1"/>
</dbReference>
<reference evidence="2" key="1">
    <citation type="journal article" date="2014" name="Int. J. Syst. Evol. Microbiol.">
        <title>Complete genome sequence of Corynebacterium casei LMG S-19264T (=DSM 44701T), isolated from a smear-ripened cheese.</title>
        <authorList>
            <consortium name="US DOE Joint Genome Institute (JGI-PGF)"/>
            <person name="Walter F."/>
            <person name="Albersmeier A."/>
            <person name="Kalinowski J."/>
            <person name="Ruckert C."/>
        </authorList>
    </citation>
    <scope>NUCLEOTIDE SEQUENCE</scope>
    <source>
        <strain evidence="2">CGMCC 4.7299</strain>
    </source>
</reference>
<sequence length="250" mass="26624">MSRPYPPGVPCWFDMTVADLDAAERFYAAVLGWHFEPSKWRYDRALLDGRAVAALSAGQPAGRSAWTTYLACHDVDMTAEAVAAAGGSVVAAPHDAPGGRLAMVSDPAGGVFGLWQGDTFFGSEVVDVPGAPCWSEASSRDPAGTAEFLSTVFGLEAGRPYRGYTYRQLRRDGATVAGVLGRTHERRPYTGHAAWLVYFRVADTDVTVQAVLDHGGAVKEKAHDTGFGRFAVVADPLGARFALMARSDPG</sequence>
<accession>A0A8J3FLA3</accession>
<gene>
    <name evidence="2" type="ORF">GCM10012284_08360</name>
</gene>
<dbReference type="CDD" id="cd07247">
    <property type="entry name" value="SgaA_N_like"/>
    <property type="match status" value="1"/>
</dbReference>
<dbReference type="SUPFAM" id="SSF54593">
    <property type="entry name" value="Glyoxalase/Bleomycin resistance protein/Dihydroxybiphenyl dioxygenase"/>
    <property type="match status" value="2"/>
</dbReference>
<reference evidence="2" key="2">
    <citation type="submission" date="2020-09" db="EMBL/GenBank/DDBJ databases">
        <authorList>
            <person name="Sun Q."/>
            <person name="Zhou Y."/>
        </authorList>
    </citation>
    <scope>NUCLEOTIDE SEQUENCE</scope>
    <source>
        <strain evidence="2">CGMCC 4.7299</strain>
    </source>
</reference>
<dbReference type="EMBL" id="BMMX01000001">
    <property type="protein sequence ID" value="GGK76701.1"/>
    <property type="molecule type" value="Genomic_DNA"/>
</dbReference>
<organism evidence="2 3">
    <name type="scientific">Mangrovihabitans endophyticus</name>
    <dbReference type="NCBI Taxonomy" id="1751298"/>
    <lineage>
        <taxon>Bacteria</taxon>
        <taxon>Bacillati</taxon>
        <taxon>Actinomycetota</taxon>
        <taxon>Actinomycetes</taxon>
        <taxon>Micromonosporales</taxon>
        <taxon>Micromonosporaceae</taxon>
        <taxon>Mangrovihabitans</taxon>
    </lineage>
</organism>
<dbReference type="Proteomes" id="UP000656042">
    <property type="component" value="Unassembled WGS sequence"/>
</dbReference>
<evidence type="ECO:0000313" key="3">
    <source>
        <dbReference type="Proteomes" id="UP000656042"/>
    </source>
</evidence>
<dbReference type="PANTHER" id="PTHR33993">
    <property type="entry name" value="GLYOXALASE-RELATED"/>
    <property type="match status" value="1"/>
</dbReference>
<dbReference type="InterPro" id="IPR052164">
    <property type="entry name" value="Anthracycline_SecMetBiosynth"/>
</dbReference>
<evidence type="ECO:0000313" key="2">
    <source>
        <dbReference type="EMBL" id="GGK76701.1"/>
    </source>
</evidence>
<dbReference type="InterPro" id="IPR029068">
    <property type="entry name" value="Glyas_Bleomycin-R_OHBP_Dase"/>
</dbReference>
<dbReference type="PROSITE" id="PS51819">
    <property type="entry name" value="VOC"/>
    <property type="match status" value="2"/>
</dbReference>
<dbReference type="AlphaFoldDB" id="A0A8J3FLA3"/>
<feature type="domain" description="VOC" evidence="1">
    <location>
        <begin position="9"/>
        <end position="117"/>
    </location>
</feature>
<feature type="domain" description="VOC" evidence="1">
    <location>
        <begin position="131"/>
        <end position="246"/>
    </location>
</feature>
<name>A0A8J3FLA3_9ACTN</name>
<protein>
    <recommendedName>
        <fullName evidence="1">VOC domain-containing protein</fullName>
    </recommendedName>
</protein>
<comment type="caution">
    <text evidence="2">The sequence shown here is derived from an EMBL/GenBank/DDBJ whole genome shotgun (WGS) entry which is preliminary data.</text>
</comment>
<dbReference type="InterPro" id="IPR004360">
    <property type="entry name" value="Glyas_Fos-R_dOase_dom"/>
</dbReference>